<gene>
    <name evidence="6" type="ORF">BV898_15198</name>
</gene>
<dbReference type="GO" id="GO:0005576">
    <property type="term" value="C:extracellular region"/>
    <property type="evidence" value="ECO:0007669"/>
    <property type="project" value="UniProtKB-SubCell"/>
</dbReference>
<dbReference type="Gene3D" id="1.10.640.10">
    <property type="entry name" value="Haem peroxidase domain superfamily, animal type"/>
    <property type="match status" value="1"/>
</dbReference>
<organism evidence="6 7">
    <name type="scientific">Hypsibius exemplaris</name>
    <name type="common">Freshwater tardigrade</name>
    <dbReference type="NCBI Taxonomy" id="2072580"/>
    <lineage>
        <taxon>Eukaryota</taxon>
        <taxon>Metazoa</taxon>
        <taxon>Ecdysozoa</taxon>
        <taxon>Tardigrada</taxon>
        <taxon>Eutardigrada</taxon>
        <taxon>Parachela</taxon>
        <taxon>Hypsibioidea</taxon>
        <taxon>Hypsibiidae</taxon>
        <taxon>Hypsibius</taxon>
    </lineage>
</organism>
<dbReference type="PROSITE" id="PS50292">
    <property type="entry name" value="PEROXIDASE_3"/>
    <property type="match status" value="1"/>
</dbReference>
<evidence type="ECO:0000256" key="4">
    <source>
        <dbReference type="ARBA" id="ARBA00023180"/>
    </source>
</evidence>
<comment type="subcellular location">
    <subcellularLocation>
        <location evidence="1">Secreted</location>
    </subcellularLocation>
</comment>
<feature type="binding site" description="axial binding residue" evidence="5">
    <location>
        <position position="88"/>
    </location>
    <ligand>
        <name>heme b</name>
        <dbReference type="ChEBI" id="CHEBI:60344"/>
    </ligand>
    <ligandPart>
        <name>Fe</name>
        <dbReference type="ChEBI" id="CHEBI:18248"/>
    </ligandPart>
</feature>
<keyword evidence="5" id="KW-0408">Iron</keyword>
<dbReference type="PANTHER" id="PTHR11475:SF4">
    <property type="entry name" value="CHORION PEROXIDASE"/>
    <property type="match status" value="1"/>
</dbReference>
<keyword evidence="3" id="KW-0575">Peroxidase</keyword>
<dbReference type="PANTHER" id="PTHR11475">
    <property type="entry name" value="OXIDASE/PEROXIDASE"/>
    <property type="match status" value="1"/>
</dbReference>
<reference evidence="7" key="1">
    <citation type="submission" date="2017-01" db="EMBL/GenBank/DDBJ databases">
        <title>Comparative genomics of anhydrobiosis in the tardigrade Hypsibius dujardini.</title>
        <authorList>
            <person name="Yoshida Y."/>
            <person name="Koutsovoulos G."/>
            <person name="Laetsch D."/>
            <person name="Stevens L."/>
            <person name="Kumar S."/>
            <person name="Horikawa D."/>
            <person name="Ishino K."/>
            <person name="Komine S."/>
            <person name="Tomita M."/>
            <person name="Blaxter M."/>
            <person name="Arakawa K."/>
        </authorList>
    </citation>
    <scope>NUCLEOTIDE SEQUENCE [LARGE SCALE GENOMIC DNA]</scope>
    <source>
        <strain evidence="7">Z151</strain>
    </source>
</reference>
<dbReference type="GO" id="GO:0004601">
    <property type="term" value="F:peroxidase activity"/>
    <property type="evidence" value="ECO:0007669"/>
    <property type="project" value="UniProtKB-KW"/>
</dbReference>
<dbReference type="GO" id="GO:0006979">
    <property type="term" value="P:response to oxidative stress"/>
    <property type="evidence" value="ECO:0007669"/>
    <property type="project" value="InterPro"/>
</dbReference>
<dbReference type="EMBL" id="MTYJ01000199">
    <property type="protein sequence ID" value="OWA50689.1"/>
    <property type="molecule type" value="Genomic_DNA"/>
</dbReference>
<dbReference type="AlphaFoldDB" id="A0A9X6RK46"/>
<evidence type="ECO:0000256" key="2">
    <source>
        <dbReference type="ARBA" id="ARBA00022525"/>
    </source>
</evidence>
<comment type="caution">
    <text evidence="6">The sequence shown here is derived from an EMBL/GenBank/DDBJ whole genome shotgun (WGS) entry which is preliminary data.</text>
</comment>
<dbReference type="InterPro" id="IPR019791">
    <property type="entry name" value="Haem_peroxidase_animal"/>
</dbReference>
<keyword evidence="5" id="KW-0479">Metal-binding</keyword>
<dbReference type="Proteomes" id="UP000192578">
    <property type="component" value="Unassembled WGS sequence"/>
</dbReference>
<dbReference type="InterPro" id="IPR010255">
    <property type="entry name" value="Haem_peroxidase_sf"/>
</dbReference>
<evidence type="ECO:0000313" key="7">
    <source>
        <dbReference type="Proteomes" id="UP000192578"/>
    </source>
</evidence>
<protein>
    <submittedName>
        <fullName evidence="6">Peroxidasin-like protein</fullName>
    </submittedName>
</protein>
<evidence type="ECO:0000256" key="3">
    <source>
        <dbReference type="ARBA" id="ARBA00022559"/>
    </source>
</evidence>
<keyword evidence="2" id="KW-0964">Secreted</keyword>
<dbReference type="OrthoDB" id="6505174at2759"/>
<name>A0A9X6RK46_HYPEX</name>
<dbReference type="SUPFAM" id="SSF48113">
    <property type="entry name" value="Heme-dependent peroxidases"/>
    <property type="match status" value="1"/>
</dbReference>
<sequence>MIAEFQMSLAIFASSQLQERQKTLDAVWQTETRSTPSATEWLPILVGEALMKAKRLTVRKNGRFTGFDVTTDPTLTNEFAAAAFRVGHAMVSSSFSQMTADFGALEKIKLGDTFFRGNRVYDKGTVENVLRGLTGQSGKMVESSVTAELAGRLFNTPKKPERGFDLVSLNIQRGRDHGLPGYMKWRTQCKLTTANTFDELKDLKILPDDLVEKLTTLYESVEDIDLFPAGIAEIPEDGSMIGPTFSCIITEQFQRLRSGDRFWYENDNALPSRLTDGQLASIRQTTIASILCQSQSGIESVQKCVFEAISDTTPRVACSDISPLNLDPWIGI</sequence>
<keyword evidence="4" id="KW-0325">Glycoprotein</keyword>
<evidence type="ECO:0000313" key="6">
    <source>
        <dbReference type="EMBL" id="OWA50689.1"/>
    </source>
</evidence>
<evidence type="ECO:0000256" key="1">
    <source>
        <dbReference type="ARBA" id="ARBA00004613"/>
    </source>
</evidence>
<accession>A0A9X6RK46</accession>
<proteinExistence type="predicted"/>
<evidence type="ECO:0000256" key="5">
    <source>
        <dbReference type="PIRSR" id="PIRSR619791-2"/>
    </source>
</evidence>
<dbReference type="InterPro" id="IPR037120">
    <property type="entry name" value="Haem_peroxidase_sf_animal"/>
</dbReference>
<dbReference type="Pfam" id="PF03098">
    <property type="entry name" value="An_peroxidase"/>
    <property type="match status" value="1"/>
</dbReference>
<keyword evidence="3" id="KW-0560">Oxidoreductase</keyword>
<keyword evidence="5" id="KW-0349">Heme</keyword>
<dbReference type="GO" id="GO:0020037">
    <property type="term" value="F:heme binding"/>
    <property type="evidence" value="ECO:0007669"/>
    <property type="project" value="InterPro"/>
</dbReference>
<dbReference type="GO" id="GO:0046872">
    <property type="term" value="F:metal ion binding"/>
    <property type="evidence" value="ECO:0007669"/>
    <property type="project" value="UniProtKB-KW"/>
</dbReference>
<keyword evidence="7" id="KW-1185">Reference proteome</keyword>